<dbReference type="PANTHER" id="PTHR39186:SF1">
    <property type="entry name" value="DUF2071 DOMAIN-CONTAINING PROTEIN"/>
    <property type="match status" value="1"/>
</dbReference>
<dbReference type="InterPro" id="IPR018644">
    <property type="entry name" value="DUF2071"/>
</dbReference>
<proteinExistence type="predicted"/>
<dbReference type="InterPro" id="IPR023375">
    <property type="entry name" value="ADC_dom_sf"/>
</dbReference>
<dbReference type="RefSeq" id="WP_168007696.1">
    <property type="nucleotide sequence ID" value="NZ_JAATHJ010000020.1"/>
</dbReference>
<keyword evidence="2" id="KW-1185">Reference proteome</keyword>
<dbReference type="AlphaFoldDB" id="A0A969PTX9"/>
<reference evidence="1 2" key="1">
    <citation type="submission" date="2020-03" db="EMBL/GenBank/DDBJ databases">
        <title>Assessment of the enzymatic potential of alkaline-tolerant lipase obtained from Bacillus luteus H11 (technogenic soil) for the bioremediation of saline soils contaminated with petroleum substances.</title>
        <authorList>
            <person name="Kalwasinska A."/>
        </authorList>
    </citation>
    <scope>NUCLEOTIDE SEQUENCE [LARGE SCALE GENOMIC DNA]</scope>
    <source>
        <strain evidence="1 2">H11</strain>
    </source>
</reference>
<evidence type="ECO:0000313" key="1">
    <source>
        <dbReference type="EMBL" id="NJP38326.1"/>
    </source>
</evidence>
<protein>
    <submittedName>
        <fullName evidence="1">DUF2071 domain-containing protein</fullName>
    </submittedName>
</protein>
<evidence type="ECO:0000313" key="2">
    <source>
        <dbReference type="Proteomes" id="UP000752012"/>
    </source>
</evidence>
<dbReference type="Proteomes" id="UP000752012">
    <property type="component" value="Unassembled WGS sequence"/>
</dbReference>
<accession>A0A969PTX9</accession>
<comment type="caution">
    <text evidence="1">The sequence shown here is derived from an EMBL/GenBank/DDBJ whole genome shotgun (WGS) entry which is preliminary data.</text>
</comment>
<dbReference type="SUPFAM" id="SSF160104">
    <property type="entry name" value="Acetoacetate decarboxylase-like"/>
    <property type="match status" value="1"/>
</dbReference>
<dbReference type="EMBL" id="JAATHJ010000020">
    <property type="protein sequence ID" value="NJP38326.1"/>
    <property type="molecule type" value="Genomic_DNA"/>
</dbReference>
<name>A0A969PTX9_9BACI</name>
<organism evidence="1 2">
    <name type="scientific">Alkalicoccus luteus</name>
    <dbReference type="NCBI Taxonomy" id="1237094"/>
    <lineage>
        <taxon>Bacteria</taxon>
        <taxon>Bacillati</taxon>
        <taxon>Bacillota</taxon>
        <taxon>Bacilli</taxon>
        <taxon>Bacillales</taxon>
        <taxon>Bacillaceae</taxon>
        <taxon>Alkalicoccus</taxon>
    </lineage>
</organism>
<dbReference type="PANTHER" id="PTHR39186">
    <property type="entry name" value="DUF2071 FAMILY PROTEIN"/>
    <property type="match status" value="1"/>
</dbReference>
<gene>
    <name evidence="1" type="ORF">HCN83_12090</name>
</gene>
<sequence>MKPLLTMQWEHVLFLHWEADAEAFQAQLPEGMELDTFNGRAVLGIIPFWMTGISLTRLPALSRLSFPELNLRTYVRVNGRPGIYFFFLDASHPLANRIANTFFLLPYRPARFHVSDKGAVSFQHRQKQGETFHVRYRPDSPVFEAEHGSFAWWATERYHFFTKKAGSIWQGDIQHRPWPLQKASMTILDNTISSRNMQPGRMLDPLYSRKLAVTAAGIKRVQL</sequence>
<dbReference type="Pfam" id="PF09844">
    <property type="entry name" value="DUF2071"/>
    <property type="match status" value="1"/>
</dbReference>